<dbReference type="KEGG" id="hta:BVU17_17715"/>
<accession>A0A2H5A3X9</accession>
<dbReference type="OrthoDB" id="372363at2157"/>
<sequence>MAMRKIDIVSRVPQIDSIICFCEPHSTEYGNKVYVTCPYRAKGALKDLDWSETHRQWDSEDEMWQIDLSGLAYAAETLAKKGYNLAVTEDVAAEVLDEPDPEIEFG</sequence>
<dbReference type="EMBL" id="CP019156">
    <property type="protein sequence ID" value="AUG49421.1"/>
    <property type="molecule type" value="Genomic_DNA"/>
</dbReference>
<protein>
    <submittedName>
        <fullName evidence="1">Uncharacterized protein</fullName>
    </submittedName>
</protein>
<proteinExistence type="predicted"/>
<name>A0A2H5A3X9_9EURY</name>
<organism evidence="1 2">
    <name type="scientific">Haloarcula taiwanensis</name>
    <dbReference type="NCBI Taxonomy" id="1932004"/>
    <lineage>
        <taxon>Archaea</taxon>
        <taxon>Methanobacteriati</taxon>
        <taxon>Methanobacteriota</taxon>
        <taxon>Stenosarchaea group</taxon>
        <taxon>Halobacteria</taxon>
        <taxon>Halobacteriales</taxon>
        <taxon>Haloarculaceae</taxon>
        <taxon>Haloarcula</taxon>
    </lineage>
</organism>
<dbReference type="Proteomes" id="UP000242917">
    <property type="component" value="Plasmid pNYT1"/>
</dbReference>
<geneLocation type="plasmid" evidence="1 2">
    <name>pNYT1</name>
</geneLocation>
<evidence type="ECO:0000313" key="1">
    <source>
        <dbReference type="EMBL" id="AUG49421.1"/>
    </source>
</evidence>
<gene>
    <name evidence="1" type="ORF">BVU17_17715</name>
</gene>
<keyword evidence="1" id="KW-0614">Plasmid</keyword>
<dbReference type="AlphaFoldDB" id="A0A2H5A3X9"/>
<reference evidence="1 2" key="1">
    <citation type="submission" date="2017-01" db="EMBL/GenBank/DDBJ databases">
        <title>A Red Light-Sensitive Sensory Rhodopsin I From Haloarcula taiwanensis, A New Haloarchaeon Isolated From Taiwan.</title>
        <authorList>
            <person name="Yang C.-S."/>
            <person name="Han Y.-A."/>
            <person name="Chen P.-C."/>
            <person name="Ng W.V."/>
            <person name="Chen T.-W."/>
        </authorList>
    </citation>
    <scope>NUCLEOTIDE SEQUENCE [LARGE SCALE GENOMIC DNA]</scope>
    <source>
        <strain evidence="1 2">Taiwanensis</strain>
        <plasmid evidence="1 2">pNYT1</plasmid>
    </source>
</reference>
<evidence type="ECO:0000313" key="2">
    <source>
        <dbReference type="Proteomes" id="UP000242917"/>
    </source>
</evidence>
<keyword evidence="2" id="KW-1185">Reference proteome</keyword>